<evidence type="ECO:0000256" key="7">
    <source>
        <dbReference type="ARBA" id="ARBA00023157"/>
    </source>
</evidence>
<feature type="transmembrane region" description="Helical" evidence="8">
    <location>
        <begin position="520"/>
        <end position="545"/>
    </location>
</feature>
<reference evidence="11" key="2">
    <citation type="submission" date="2025-09" db="UniProtKB">
        <authorList>
            <consortium name="Ensembl"/>
        </authorList>
    </citation>
    <scope>IDENTIFICATION</scope>
</reference>
<feature type="domain" description="Kazal-like" evidence="10">
    <location>
        <begin position="414"/>
        <end position="478"/>
    </location>
</feature>
<keyword evidence="4 8" id="KW-0812">Transmembrane</keyword>
<dbReference type="GO" id="GO:0016323">
    <property type="term" value="C:basolateral plasma membrane"/>
    <property type="evidence" value="ECO:0007669"/>
    <property type="project" value="TreeGrafter"/>
</dbReference>
<keyword evidence="8" id="KW-0406">Ion transport</keyword>
<keyword evidence="8" id="KW-0813">Transport</keyword>
<sequence length="612" mass="66949">LSLFSFSLSLSLSPASLSPASLSPLFVLCHGLLQLTQLLYSSYFKSTITTIERRFGLSSFSSGTISSLHEVGNTILIVFVSYLGSRVHRPRLIGLGGLLMSISALILALPHFLSQPYNYDSVIHDRQDLCSLQGTSNTTEACGKTEIKRIADTNNLWLLMAIAQLLFGVGSVPIQPFGISYVDDFAGRGNSPLYIAILFALSVFGPAFGFLLGSVMLRIYVDVDRTGSVTNAELVPTDPRGVGAWWMGLLISSASLALTSIPYFFFPRSMLGTEAAIQNEDSKKPDFSMLDFLKMFPRLFVRLLLSPLFLLLVLSQCCFSSVIAGLATFLTKFLERQYSTTTAYSNLLIGAVNLPSVAVGMLVGGVIMKRTGLSLKTIPRFSVAMLTISVLLIIPLFFMGCPTQRVAEVNYTPRGFLATCYSNCSCPADSFNPVCGSDNTEYLSPCHAGCKDYTKDPKNKFRVLGSGGGTARPGPCPNQCPHFLLPVMFLISLAGLIASLTHNPIYMMVLRTVPHEDKSFAIGVQFLLMRVLAWLPAPALFGIVIDSSCIWWKQACGNRLGCGYYDNNILRNRYLGLQVGFKVMGIFLLGVVGWKVLRTREYSLEKRPDGPL</sequence>
<dbReference type="GO" id="GO:0015347">
    <property type="term" value="F:sodium-independent organic anion transmembrane transporter activity"/>
    <property type="evidence" value="ECO:0007669"/>
    <property type="project" value="TreeGrafter"/>
</dbReference>
<feature type="transmembrane region" description="Helical" evidence="8">
    <location>
        <begin position="380"/>
        <end position="400"/>
    </location>
</feature>
<feature type="transmembrane region" description="Helical" evidence="8">
    <location>
        <begin position="483"/>
        <end position="500"/>
    </location>
</feature>
<evidence type="ECO:0000313" key="12">
    <source>
        <dbReference type="Proteomes" id="UP000694402"/>
    </source>
</evidence>
<feature type="transmembrane region" description="Helical" evidence="8">
    <location>
        <begin position="347"/>
        <end position="368"/>
    </location>
</feature>
<evidence type="ECO:0000259" key="10">
    <source>
        <dbReference type="PROSITE" id="PS51465"/>
    </source>
</evidence>
<feature type="transmembrane region" description="Helical" evidence="8">
    <location>
        <begin position="574"/>
        <end position="597"/>
    </location>
</feature>
<keyword evidence="7" id="KW-1015">Disulfide bond</keyword>
<dbReference type="InterPro" id="IPR002350">
    <property type="entry name" value="Kazal_dom"/>
</dbReference>
<dbReference type="Gene3D" id="1.20.1250.20">
    <property type="entry name" value="MFS general substrate transporter like domains"/>
    <property type="match status" value="1"/>
</dbReference>
<evidence type="ECO:0000256" key="8">
    <source>
        <dbReference type="RuleBase" id="RU362056"/>
    </source>
</evidence>
<evidence type="ECO:0000256" key="3">
    <source>
        <dbReference type="ARBA" id="ARBA00022475"/>
    </source>
</evidence>
<dbReference type="GO" id="GO:0006811">
    <property type="term" value="P:monoatomic ion transport"/>
    <property type="evidence" value="ECO:0007669"/>
    <property type="project" value="UniProtKB-KW"/>
</dbReference>
<dbReference type="GO" id="GO:0043252">
    <property type="term" value="P:sodium-independent organic anion transport"/>
    <property type="evidence" value="ECO:0007669"/>
    <property type="project" value="TreeGrafter"/>
</dbReference>
<evidence type="ECO:0000313" key="11">
    <source>
        <dbReference type="Ensembl" id="ENSOTSP00005042350.2"/>
    </source>
</evidence>
<keyword evidence="5 8" id="KW-1133">Transmembrane helix</keyword>
<comment type="subcellular location">
    <subcellularLocation>
        <location evidence="1 8">Cell membrane</location>
        <topology evidence="1 8">Multi-pass membrane protein</topology>
    </subcellularLocation>
</comment>
<protein>
    <recommendedName>
        <fullName evidence="8">Solute carrier organic anion transporter family member</fullName>
    </recommendedName>
</protein>
<dbReference type="NCBIfam" id="TIGR00805">
    <property type="entry name" value="oat"/>
    <property type="match status" value="1"/>
</dbReference>
<dbReference type="PANTHER" id="PTHR11388">
    <property type="entry name" value="ORGANIC ANION TRANSPORTER"/>
    <property type="match status" value="1"/>
</dbReference>
<dbReference type="SUPFAM" id="SSF100895">
    <property type="entry name" value="Kazal-type serine protease inhibitors"/>
    <property type="match status" value="1"/>
</dbReference>
<dbReference type="Ensembl" id="ENSOTST00005046064.2">
    <property type="protein sequence ID" value="ENSOTSP00005042350.2"/>
    <property type="gene ID" value="ENSOTSG00005020360.2"/>
</dbReference>
<evidence type="ECO:0000259" key="9">
    <source>
        <dbReference type="PROSITE" id="PS50850"/>
    </source>
</evidence>
<dbReference type="PROSITE" id="PS50850">
    <property type="entry name" value="MFS"/>
    <property type="match status" value="1"/>
</dbReference>
<keyword evidence="12" id="KW-1185">Reference proteome</keyword>
<dbReference type="InterPro" id="IPR036259">
    <property type="entry name" value="MFS_trans_sf"/>
</dbReference>
<evidence type="ECO:0000256" key="4">
    <source>
        <dbReference type="ARBA" id="ARBA00022692"/>
    </source>
</evidence>
<dbReference type="SUPFAM" id="SSF103473">
    <property type="entry name" value="MFS general substrate transporter"/>
    <property type="match status" value="1"/>
</dbReference>
<evidence type="ECO:0000256" key="2">
    <source>
        <dbReference type="ARBA" id="ARBA00009657"/>
    </source>
</evidence>
<proteinExistence type="inferred from homology"/>
<evidence type="ECO:0000256" key="6">
    <source>
        <dbReference type="ARBA" id="ARBA00023136"/>
    </source>
</evidence>
<keyword evidence="6 8" id="KW-0472">Membrane</keyword>
<dbReference type="Proteomes" id="UP000694402">
    <property type="component" value="Unassembled WGS sequence"/>
</dbReference>
<dbReference type="PANTHER" id="PTHR11388:SF14">
    <property type="entry name" value="SOLUTE CARRIER ORGANIC ANION TRANSPORTER FAMILY MEMBER 2A1"/>
    <property type="match status" value="1"/>
</dbReference>
<keyword evidence="3" id="KW-1003">Cell membrane</keyword>
<feature type="transmembrane region" description="Helical" evidence="8">
    <location>
        <begin position="299"/>
        <end position="327"/>
    </location>
</feature>
<feature type="transmembrane region" description="Helical" evidence="8">
    <location>
        <begin position="156"/>
        <end position="181"/>
    </location>
</feature>
<dbReference type="Pfam" id="PF07648">
    <property type="entry name" value="Kazal_2"/>
    <property type="match status" value="1"/>
</dbReference>
<dbReference type="InterPro" id="IPR004156">
    <property type="entry name" value="OATP"/>
</dbReference>
<gene>
    <name evidence="11" type="primary">LOC112251460</name>
</gene>
<dbReference type="Gene3D" id="3.30.60.30">
    <property type="match status" value="1"/>
</dbReference>
<reference evidence="11" key="1">
    <citation type="submission" date="2025-08" db="UniProtKB">
        <authorList>
            <consortium name="Ensembl"/>
        </authorList>
    </citation>
    <scope>IDENTIFICATION</scope>
</reference>
<evidence type="ECO:0000256" key="5">
    <source>
        <dbReference type="ARBA" id="ARBA00022989"/>
    </source>
</evidence>
<feature type="transmembrane region" description="Helical" evidence="8">
    <location>
        <begin position="92"/>
        <end position="113"/>
    </location>
</feature>
<accession>A0A8C8G2J9</accession>
<dbReference type="PROSITE" id="PS51465">
    <property type="entry name" value="KAZAL_2"/>
    <property type="match status" value="1"/>
</dbReference>
<comment type="caution">
    <text evidence="8">Lacks conserved residue(s) required for the propagation of feature annotation.</text>
</comment>
<name>A0A8C8G2J9_ONCTS</name>
<feature type="transmembrane region" description="Helical" evidence="8">
    <location>
        <begin position="193"/>
        <end position="221"/>
    </location>
</feature>
<dbReference type="InterPro" id="IPR020846">
    <property type="entry name" value="MFS_dom"/>
</dbReference>
<comment type="similarity">
    <text evidence="2 8">Belongs to the organo anion transporter (TC 2.A.60) family.</text>
</comment>
<dbReference type="Pfam" id="PF03137">
    <property type="entry name" value="OATP"/>
    <property type="match status" value="1"/>
</dbReference>
<organism evidence="11 12">
    <name type="scientific">Oncorhynchus tshawytscha</name>
    <name type="common">Chinook salmon</name>
    <name type="synonym">Salmo tshawytscha</name>
    <dbReference type="NCBI Taxonomy" id="74940"/>
    <lineage>
        <taxon>Eukaryota</taxon>
        <taxon>Metazoa</taxon>
        <taxon>Chordata</taxon>
        <taxon>Craniata</taxon>
        <taxon>Vertebrata</taxon>
        <taxon>Euteleostomi</taxon>
        <taxon>Actinopterygii</taxon>
        <taxon>Neopterygii</taxon>
        <taxon>Teleostei</taxon>
        <taxon>Protacanthopterygii</taxon>
        <taxon>Salmoniformes</taxon>
        <taxon>Salmonidae</taxon>
        <taxon>Salmoninae</taxon>
        <taxon>Oncorhynchus</taxon>
    </lineage>
</organism>
<feature type="domain" description="Major facilitator superfamily (MFS) profile" evidence="9">
    <location>
        <begin position="1"/>
        <end position="602"/>
    </location>
</feature>
<feature type="transmembrane region" description="Helical" evidence="8">
    <location>
        <begin position="244"/>
        <end position="266"/>
    </location>
</feature>
<dbReference type="GeneTree" id="ENSGT01150000286901"/>
<dbReference type="GO" id="GO:0015132">
    <property type="term" value="F:prostaglandin transmembrane transporter activity"/>
    <property type="evidence" value="ECO:0007669"/>
    <property type="project" value="TreeGrafter"/>
</dbReference>
<dbReference type="AlphaFoldDB" id="A0A8C8G2J9"/>
<evidence type="ECO:0000256" key="1">
    <source>
        <dbReference type="ARBA" id="ARBA00004651"/>
    </source>
</evidence>
<dbReference type="InterPro" id="IPR036058">
    <property type="entry name" value="Kazal_dom_sf"/>
</dbReference>